<feature type="compositionally biased region" description="Polar residues" evidence="1">
    <location>
        <begin position="220"/>
        <end position="231"/>
    </location>
</feature>
<evidence type="ECO:0000256" key="1">
    <source>
        <dbReference type="SAM" id="MobiDB-lite"/>
    </source>
</evidence>
<evidence type="ECO:0000313" key="3">
    <source>
        <dbReference type="Proteomes" id="UP000308652"/>
    </source>
</evidence>
<feature type="compositionally biased region" description="Low complexity" evidence="1">
    <location>
        <begin position="280"/>
        <end position="292"/>
    </location>
</feature>
<reference evidence="2 3" key="1">
    <citation type="journal article" date="2019" name="Nat. Ecol. Evol.">
        <title>Megaphylogeny resolves global patterns of mushroom evolution.</title>
        <authorList>
            <person name="Varga T."/>
            <person name="Krizsan K."/>
            <person name="Foldi C."/>
            <person name="Dima B."/>
            <person name="Sanchez-Garcia M."/>
            <person name="Sanchez-Ramirez S."/>
            <person name="Szollosi G.J."/>
            <person name="Szarkandi J.G."/>
            <person name="Papp V."/>
            <person name="Albert L."/>
            <person name="Andreopoulos W."/>
            <person name="Angelini C."/>
            <person name="Antonin V."/>
            <person name="Barry K.W."/>
            <person name="Bougher N.L."/>
            <person name="Buchanan P."/>
            <person name="Buyck B."/>
            <person name="Bense V."/>
            <person name="Catcheside P."/>
            <person name="Chovatia M."/>
            <person name="Cooper J."/>
            <person name="Damon W."/>
            <person name="Desjardin D."/>
            <person name="Finy P."/>
            <person name="Geml J."/>
            <person name="Haridas S."/>
            <person name="Hughes K."/>
            <person name="Justo A."/>
            <person name="Karasinski D."/>
            <person name="Kautmanova I."/>
            <person name="Kiss B."/>
            <person name="Kocsube S."/>
            <person name="Kotiranta H."/>
            <person name="LaButti K.M."/>
            <person name="Lechner B.E."/>
            <person name="Liimatainen K."/>
            <person name="Lipzen A."/>
            <person name="Lukacs Z."/>
            <person name="Mihaltcheva S."/>
            <person name="Morgado L.N."/>
            <person name="Niskanen T."/>
            <person name="Noordeloos M.E."/>
            <person name="Ohm R.A."/>
            <person name="Ortiz-Santana B."/>
            <person name="Ovrebo C."/>
            <person name="Racz N."/>
            <person name="Riley R."/>
            <person name="Savchenko A."/>
            <person name="Shiryaev A."/>
            <person name="Soop K."/>
            <person name="Spirin V."/>
            <person name="Szebenyi C."/>
            <person name="Tomsovsky M."/>
            <person name="Tulloss R.E."/>
            <person name="Uehling J."/>
            <person name="Grigoriev I.V."/>
            <person name="Vagvolgyi C."/>
            <person name="Papp T."/>
            <person name="Martin F.M."/>
            <person name="Miettinen O."/>
            <person name="Hibbett D.S."/>
            <person name="Nagy L.G."/>
        </authorList>
    </citation>
    <scope>NUCLEOTIDE SEQUENCE [LARGE SCALE GENOMIC DNA]</scope>
    <source>
        <strain evidence="2 3">CBS 166.37</strain>
    </source>
</reference>
<feature type="compositionally biased region" description="Low complexity" evidence="1">
    <location>
        <begin position="108"/>
        <end position="126"/>
    </location>
</feature>
<feature type="compositionally biased region" description="Acidic residues" evidence="1">
    <location>
        <begin position="640"/>
        <end position="652"/>
    </location>
</feature>
<feature type="compositionally biased region" description="Low complexity" evidence="1">
    <location>
        <begin position="1196"/>
        <end position="1206"/>
    </location>
</feature>
<feature type="compositionally biased region" description="Polar residues" evidence="1">
    <location>
        <begin position="956"/>
        <end position="968"/>
    </location>
</feature>
<feature type="compositionally biased region" description="Low complexity" evidence="1">
    <location>
        <begin position="671"/>
        <end position="687"/>
    </location>
</feature>
<feature type="compositionally biased region" description="Low complexity" evidence="1">
    <location>
        <begin position="238"/>
        <end position="254"/>
    </location>
</feature>
<proteinExistence type="predicted"/>
<feature type="compositionally biased region" description="Basic and acidic residues" evidence="1">
    <location>
        <begin position="1222"/>
        <end position="1235"/>
    </location>
</feature>
<organism evidence="2 3">
    <name type="scientific">Crucibulum laeve</name>
    <dbReference type="NCBI Taxonomy" id="68775"/>
    <lineage>
        <taxon>Eukaryota</taxon>
        <taxon>Fungi</taxon>
        <taxon>Dikarya</taxon>
        <taxon>Basidiomycota</taxon>
        <taxon>Agaricomycotina</taxon>
        <taxon>Agaricomycetes</taxon>
        <taxon>Agaricomycetidae</taxon>
        <taxon>Agaricales</taxon>
        <taxon>Agaricineae</taxon>
        <taxon>Nidulariaceae</taxon>
        <taxon>Crucibulum</taxon>
    </lineage>
</organism>
<feature type="region of interest" description="Disordered" evidence="1">
    <location>
        <begin position="753"/>
        <end position="785"/>
    </location>
</feature>
<feature type="compositionally biased region" description="Polar residues" evidence="1">
    <location>
        <begin position="688"/>
        <end position="712"/>
    </location>
</feature>
<feature type="compositionally biased region" description="Basic and acidic residues" evidence="1">
    <location>
        <begin position="1260"/>
        <end position="1290"/>
    </location>
</feature>
<evidence type="ECO:0000313" key="2">
    <source>
        <dbReference type="EMBL" id="TFK42083.1"/>
    </source>
</evidence>
<feature type="compositionally biased region" description="Polar residues" evidence="1">
    <location>
        <begin position="433"/>
        <end position="444"/>
    </location>
</feature>
<feature type="compositionally biased region" description="Low complexity" evidence="1">
    <location>
        <begin position="878"/>
        <end position="896"/>
    </location>
</feature>
<feature type="compositionally biased region" description="Polar residues" evidence="1">
    <location>
        <begin position="293"/>
        <end position="303"/>
    </location>
</feature>
<feature type="compositionally biased region" description="Polar residues" evidence="1">
    <location>
        <begin position="138"/>
        <end position="148"/>
    </location>
</feature>
<keyword evidence="3" id="KW-1185">Reference proteome</keyword>
<gene>
    <name evidence="2" type="ORF">BDQ12DRAFT_703504</name>
</gene>
<accession>A0A5C3MBE6</accession>
<feature type="compositionally biased region" description="Polar residues" evidence="1">
    <location>
        <begin position="1502"/>
        <end position="1512"/>
    </location>
</feature>
<feature type="compositionally biased region" description="Acidic residues" evidence="1">
    <location>
        <begin position="995"/>
        <end position="1015"/>
    </location>
</feature>
<feature type="compositionally biased region" description="Low complexity" evidence="1">
    <location>
        <begin position="924"/>
        <end position="939"/>
    </location>
</feature>
<sequence>MTLLGGLFGRKSKSSSRSTHDAGTSSTRNSVSTDRDPPVSPISPSYITPDKSLPSSPNGKSSLHPDSARTHASVYPSSAGSSIPASSSKLRLFGRKKQSNKNADGLPTNASQSSLATTLSTSPNTNFHTAPRPAYASRLSTASGTSSIGDDLPDPRRLRPPPSKSAIFAAYADPNSALSTRSLPAGNPGGTGYAPMQLNESPLPSPPPIPAKRPGLFPWSKSTPSSPQSHLQTDKNDLPSPTLSKSSSKQPSSPIDQLDLSASSSFNLKSFRHVRPPSPTQSQSHSSPTQTQNPNAASTSSLIPPQRPRGASINSEASSQRISVAAFREAQARRSLAGSPVPSFRSPSPLLGGTGVRGSPVPSPISAPGSNGRYNPKRRSTGPVGAGYAYASTSEESPSSGEEDSEGEERGLNRRGTVRKGKGKAQSELGHGSSYTYESPNSTGRYGAGTRSHLGHGTDSNSHSVYGSNFTANPNPNSGRSQSSLGHYGSRPRASASTSALSPSAAAKRASVLANANVGIEHGGIKDDLLANHRRTSRHLRDSSTYSNPAAPVGSTSNSNSISAPPVPSITHSFNSSNNKSNSNANSTSASRPNGTKSNSNSNPTSNSVSAPQPIKRALSSGVKSYTQPLAGGTSSSSESDSEHDDSDDDDTPLATLLPPRRPGSAMSSISTNSRGNLNSNGSRTNLPSATRSQTNLPSSQLSPRGRSNSHLPLSMPPRASTTNSLMGTPGAGKPLIDINELTSKKPVLSSNVKKNEEGFTGSGTLLGGEKRVVESPVSSPTGSYPPALGSGIAMGMGGMGGLTSRVPPTTFISPVSTPSKELGEFITASELNDVIGGGSTSVETSPDPSMGSAKRDVISERLARLAKMKVGSGSVDSTSGASRTSGSGGSTNASSPPMAFTEPRGRNLGLSTSHTSTARTQGSSPSPRPAVTSVSPSSSPSPSPRPVMKHRRNTSDVPSSISSTGTLKPSPPDEDLMRVLGGGIKLIRTGGSDLESEDSEEEEESKTEEEEEEREKEQERQSLFLPPIPIKERSPPPAFSVTSRPQHPKNNASISSVATFTLGSTFARSDGSSTAGSTNGSTVASTTTTRQRSSTLVPSSTSSTSFPSSSSGSSVSISDMKSASSSGNMKPSGSGSTIGPSHGTSRSGPNVNAGIRQRSSTLVPMMPIPSASASNSKIGQPPMPSKPFAMRRDSPASSTGDSSSGRQPLTPRDGSEIGTASRKDQRGGEREKNEWSSGVSGLGANKRHTKRRSVSFGVDTKDEDSAKESPDSSDPEERRRERRRGEARAAIELGNVINGRGPIDDDDDDDDDMPINQTLNARMSNMNPMMMQPSWGGMNVNMNMNPNMNMWQQQQSGPQPMLSPAQFMIPPPPSADPAFLAAHQQAMMYAKQAYQMAVAQQAMAAAADEWERGSTVGGYGGGGSVYGGGSSASVMGSPYGMMNMGMMGMQGMNNGWSTGSVVFPPSSRSMYGGGGGISSSRSEYGGGGGGGNWSSSRTSYGEFNSSPSPNRYSRAAAGRDSGYFPPVPPIPKEKENPSKNAARARTSSQPATPTRGTGGRKAAPPSSWRAGGV</sequence>
<dbReference type="OrthoDB" id="2687738at2759"/>
<feature type="compositionally biased region" description="Polar residues" evidence="1">
    <location>
        <begin position="458"/>
        <end position="485"/>
    </location>
</feature>
<dbReference type="EMBL" id="ML213593">
    <property type="protein sequence ID" value="TFK42083.1"/>
    <property type="molecule type" value="Genomic_DNA"/>
</dbReference>
<feature type="compositionally biased region" description="Low complexity" evidence="1">
    <location>
        <begin position="76"/>
        <end position="88"/>
    </location>
</feature>
<feature type="compositionally biased region" description="Low complexity" evidence="1">
    <location>
        <begin position="598"/>
        <end position="610"/>
    </location>
</feature>
<feature type="compositionally biased region" description="Polar residues" evidence="1">
    <location>
        <begin position="543"/>
        <end position="563"/>
    </location>
</feature>
<feature type="compositionally biased region" description="Polar residues" evidence="1">
    <location>
        <begin position="910"/>
        <end position="923"/>
    </location>
</feature>
<feature type="region of interest" description="Disordered" evidence="1">
    <location>
        <begin position="1"/>
        <end position="509"/>
    </location>
</feature>
<feature type="compositionally biased region" description="Polar residues" evidence="1">
    <location>
        <begin position="1120"/>
        <end position="1151"/>
    </location>
</feature>
<dbReference type="STRING" id="68775.A0A5C3MBE6"/>
<feature type="compositionally biased region" description="Low complexity" evidence="1">
    <location>
        <begin position="1070"/>
        <end position="1119"/>
    </location>
</feature>
<feature type="region of interest" description="Disordered" evidence="1">
    <location>
        <begin position="625"/>
        <end position="738"/>
    </location>
</feature>
<name>A0A5C3MBE6_9AGAR</name>
<feature type="region of interest" description="Disordered" evidence="1">
    <location>
        <begin position="869"/>
        <end position="1312"/>
    </location>
</feature>
<feature type="region of interest" description="Disordered" evidence="1">
    <location>
        <begin position="835"/>
        <end position="855"/>
    </location>
</feature>
<dbReference type="Proteomes" id="UP000308652">
    <property type="component" value="Unassembled WGS sequence"/>
</dbReference>
<feature type="compositionally biased region" description="Polar residues" evidence="1">
    <location>
        <begin position="15"/>
        <end position="32"/>
    </location>
</feature>
<protein>
    <submittedName>
        <fullName evidence="2">Uncharacterized protein</fullName>
    </submittedName>
</protein>
<feature type="region of interest" description="Disordered" evidence="1">
    <location>
        <begin position="1482"/>
        <end position="1574"/>
    </location>
</feature>
<feature type="region of interest" description="Disordered" evidence="1">
    <location>
        <begin position="536"/>
        <end position="613"/>
    </location>
</feature>
<feature type="compositionally biased region" description="Low complexity" evidence="1">
    <location>
        <begin position="573"/>
        <end position="591"/>
    </location>
</feature>
<feature type="compositionally biased region" description="Polar residues" evidence="1">
    <location>
        <begin position="312"/>
        <end position="322"/>
    </location>
</feature>
<feature type="compositionally biased region" description="Polar residues" evidence="1">
    <location>
        <begin position="1041"/>
        <end position="1068"/>
    </location>
</feature>
<feature type="compositionally biased region" description="Low complexity" evidence="1">
    <location>
        <begin position="491"/>
        <end position="507"/>
    </location>
</feature>
<feature type="compositionally biased region" description="Polar residues" evidence="1">
    <location>
        <begin position="1546"/>
        <end position="1556"/>
    </location>
</feature>